<dbReference type="InterPro" id="IPR050322">
    <property type="entry name" value="Fe-S_cluster_asmbl/transfer"/>
</dbReference>
<dbReference type="OrthoDB" id="9801228at2"/>
<dbReference type="KEGG" id="cpri:FZC34_02710"/>
<dbReference type="NCBIfam" id="TIGR00049">
    <property type="entry name" value="iron-sulfur cluster assembly accessory protein"/>
    <property type="match status" value="1"/>
</dbReference>
<reference evidence="3 4" key="1">
    <citation type="submission" date="2019-08" db="EMBL/GenBank/DDBJ databases">
        <title>Highly reduced genomes of protist endosymbionts show evolutionary convergence.</title>
        <authorList>
            <person name="George E."/>
            <person name="Husnik F."/>
            <person name="Tashyreva D."/>
            <person name="Prokopchuk G."/>
            <person name="Horak A."/>
            <person name="Kwong W.K."/>
            <person name="Lukes J."/>
            <person name="Keeling P.J."/>
        </authorList>
    </citation>
    <scope>NUCLEOTIDE SEQUENCE [LARGE SCALE GENOMIC DNA]</scope>
    <source>
        <strain evidence="3">1604LC</strain>
    </source>
</reference>
<dbReference type="InterPro" id="IPR016092">
    <property type="entry name" value="ATAP"/>
</dbReference>
<evidence type="ECO:0000313" key="4">
    <source>
        <dbReference type="Proteomes" id="UP000325004"/>
    </source>
</evidence>
<dbReference type="PROSITE" id="PS01152">
    <property type="entry name" value="HESB"/>
    <property type="match status" value="1"/>
</dbReference>
<gene>
    <name evidence="3" type="ORF">FZC34_02710</name>
</gene>
<dbReference type="InterPro" id="IPR035903">
    <property type="entry name" value="HesB-like_dom_sf"/>
</dbReference>
<protein>
    <submittedName>
        <fullName evidence="3">Iron-sulfur cluster assembly accessory protein</fullName>
    </submittedName>
</protein>
<dbReference type="GO" id="GO:0016226">
    <property type="term" value="P:iron-sulfur cluster assembly"/>
    <property type="evidence" value="ECO:0007669"/>
    <property type="project" value="InterPro"/>
</dbReference>
<evidence type="ECO:0000256" key="1">
    <source>
        <dbReference type="ARBA" id="ARBA00006718"/>
    </source>
</evidence>
<comment type="similarity">
    <text evidence="1">Belongs to the HesB/IscA family.</text>
</comment>
<evidence type="ECO:0000259" key="2">
    <source>
        <dbReference type="Pfam" id="PF01521"/>
    </source>
</evidence>
<dbReference type="Pfam" id="PF01521">
    <property type="entry name" value="Fe-S_biosyn"/>
    <property type="match status" value="1"/>
</dbReference>
<dbReference type="EMBL" id="CP043316">
    <property type="protein sequence ID" value="QEK38799.1"/>
    <property type="molecule type" value="Genomic_DNA"/>
</dbReference>
<dbReference type="RefSeq" id="WP_148971920.1">
    <property type="nucleotide sequence ID" value="NZ_CP043316.1"/>
</dbReference>
<dbReference type="GO" id="GO:0005737">
    <property type="term" value="C:cytoplasm"/>
    <property type="evidence" value="ECO:0007669"/>
    <property type="project" value="TreeGrafter"/>
</dbReference>
<accession>A0A5C0UG67</accession>
<keyword evidence="4" id="KW-1185">Reference proteome</keyword>
<dbReference type="AlphaFoldDB" id="A0A5C0UG67"/>
<dbReference type="GO" id="GO:0051537">
    <property type="term" value="F:2 iron, 2 sulfur cluster binding"/>
    <property type="evidence" value="ECO:0007669"/>
    <property type="project" value="TreeGrafter"/>
</dbReference>
<dbReference type="InterPro" id="IPR000361">
    <property type="entry name" value="ATAP_core_dom"/>
</dbReference>
<proteinExistence type="inferred from homology"/>
<dbReference type="SUPFAM" id="SSF89360">
    <property type="entry name" value="HesB-like domain"/>
    <property type="match status" value="1"/>
</dbReference>
<organism evidence="3 4">
    <name type="scientific">Candidatus Cytomitobacter primus</name>
    <dbReference type="NCBI Taxonomy" id="2066024"/>
    <lineage>
        <taxon>Bacteria</taxon>
        <taxon>Pseudomonadati</taxon>
        <taxon>Pseudomonadota</taxon>
        <taxon>Alphaproteobacteria</taxon>
        <taxon>Holosporales</taxon>
        <taxon>Holosporaceae</taxon>
        <taxon>Candidatus Cytomitobacter</taxon>
    </lineage>
</organism>
<dbReference type="PANTHER" id="PTHR10072">
    <property type="entry name" value="IRON-SULFUR CLUSTER ASSEMBLY PROTEIN"/>
    <property type="match status" value="1"/>
</dbReference>
<dbReference type="Gene3D" id="2.60.300.12">
    <property type="entry name" value="HesB-like domain"/>
    <property type="match status" value="1"/>
</dbReference>
<dbReference type="PANTHER" id="PTHR10072:SF41">
    <property type="entry name" value="IRON-SULFUR CLUSTER ASSEMBLY 1 HOMOLOG, MITOCHONDRIAL"/>
    <property type="match status" value="1"/>
</dbReference>
<name>A0A5C0UG67_9PROT</name>
<dbReference type="InterPro" id="IPR017870">
    <property type="entry name" value="FeS_cluster_insertion_CS"/>
</dbReference>
<feature type="domain" description="Core" evidence="2">
    <location>
        <begin position="25"/>
        <end position="127"/>
    </location>
</feature>
<evidence type="ECO:0000313" key="3">
    <source>
        <dbReference type="EMBL" id="QEK38799.1"/>
    </source>
</evidence>
<dbReference type="Proteomes" id="UP000325004">
    <property type="component" value="Chromosome"/>
</dbReference>
<sequence>MSCSSNTTNINNVKIKPEDITPPIISEKAASKINEKFEQYAEKKGQKPVGIKINVVRDGCAGLAYGMEYVFDINDNAYITTNGIKAFMDDHALEMLSDATIDYHETESASGFVFNNPNEQCKCACGKSFSA</sequence>